<evidence type="ECO:0000313" key="4">
    <source>
        <dbReference type="Proteomes" id="UP000434223"/>
    </source>
</evidence>
<comment type="caution">
    <text evidence="3">The sequence shown here is derived from an EMBL/GenBank/DDBJ whole genome shotgun (WGS) entry which is preliminary data.</text>
</comment>
<keyword evidence="1" id="KW-0472">Membrane</keyword>
<evidence type="ECO:0000259" key="2">
    <source>
        <dbReference type="Pfam" id="PF14358"/>
    </source>
</evidence>
<protein>
    <submittedName>
        <fullName evidence="3">DUF4405 domain-containing protein</fullName>
    </submittedName>
</protein>
<gene>
    <name evidence="3" type="ORF">GNE07_03620</name>
</gene>
<organism evidence="3 4">
    <name type="scientific">Hungatella hathewayi</name>
    <dbReference type="NCBI Taxonomy" id="154046"/>
    <lineage>
        <taxon>Bacteria</taxon>
        <taxon>Bacillati</taxon>
        <taxon>Bacillota</taxon>
        <taxon>Clostridia</taxon>
        <taxon>Lachnospirales</taxon>
        <taxon>Lachnospiraceae</taxon>
        <taxon>Hungatella</taxon>
    </lineage>
</organism>
<dbReference type="RefSeq" id="WP_155521560.1">
    <property type="nucleotide sequence ID" value="NZ_CZAZ01000002.1"/>
</dbReference>
<dbReference type="Proteomes" id="UP000434223">
    <property type="component" value="Unassembled WGS sequence"/>
</dbReference>
<keyword evidence="1" id="KW-1133">Transmembrane helix</keyword>
<feature type="transmembrane region" description="Helical" evidence="1">
    <location>
        <begin position="232"/>
        <end position="251"/>
    </location>
</feature>
<feature type="transmembrane region" description="Helical" evidence="1">
    <location>
        <begin position="111"/>
        <end position="131"/>
    </location>
</feature>
<keyword evidence="1" id="KW-0812">Transmembrane</keyword>
<accession>A0AAW9WAA3</accession>
<reference evidence="3 4" key="1">
    <citation type="submission" date="2019-09" db="EMBL/GenBank/DDBJ databases">
        <title>Draft genome sequencing of Hungatella hathewayi 123Y-2.</title>
        <authorList>
            <person name="Lv Q."/>
            <person name="Li S."/>
        </authorList>
    </citation>
    <scope>NUCLEOTIDE SEQUENCE [LARGE SCALE GENOMIC DNA]</scope>
    <source>
        <strain evidence="3 4">123Y-2</strain>
    </source>
</reference>
<evidence type="ECO:0000313" key="3">
    <source>
        <dbReference type="EMBL" id="MUB62160.1"/>
    </source>
</evidence>
<dbReference type="AlphaFoldDB" id="A0AAW9WAA3"/>
<evidence type="ECO:0000256" key="1">
    <source>
        <dbReference type="SAM" id="Phobius"/>
    </source>
</evidence>
<dbReference type="InterPro" id="IPR025517">
    <property type="entry name" value="DUF4405"/>
</dbReference>
<dbReference type="EMBL" id="WNME01000002">
    <property type="protein sequence ID" value="MUB62160.1"/>
    <property type="molecule type" value="Genomic_DNA"/>
</dbReference>
<proteinExistence type="predicted"/>
<name>A0AAW9WAA3_9FIRM</name>
<feature type="domain" description="Flavinylation-associated cytochrome" evidence="2">
    <location>
        <begin position="72"/>
        <end position="131"/>
    </location>
</feature>
<sequence length="300" mass="33681">MKAAVKIKMMVDMSLLVMLPVLMAEILTGQEFHEWLGTAMAVVLILHHLLNINWLKHIGKGNYTLLRSLITIINLLLFADMSILMISGIVMSGFVFEWLPISGGMVLSRRLHLFASHWGLILMALHTGVHWSRVVRLGTKFLEKSESEDELAWLARGLAAAISIFGVYAFIQQNMSDYLFLKTAFVFWDETKTAASFLTETLSIMGLFITIGYYGQKQMKGLKGMKHKTEKYLAFLIPILVCIGTICWMMTGNRASPADSWETTPSVATEVNDGYVLIPGGTFLMGSPEREAWRDNHTVL</sequence>
<feature type="transmembrane region" description="Helical" evidence="1">
    <location>
        <begin position="151"/>
        <end position="171"/>
    </location>
</feature>
<dbReference type="Pfam" id="PF14358">
    <property type="entry name" value="DUF4405"/>
    <property type="match status" value="1"/>
</dbReference>
<feature type="transmembrane region" description="Helical" evidence="1">
    <location>
        <begin position="191"/>
        <end position="211"/>
    </location>
</feature>
<feature type="transmembrane region" description="Helical" evidence="1">
    <location>
        <begin position="34"/>
        <end position="54"/>
    </location>
</feature>
<feature type="transmembrane region" description="Helical" evidence="1">
    <location>
        <begin position="75"/>
        <end position="99"/>
    </location>
</feature>